<accession>A0A1C9W5H4</accession>
<feature type="binding site" evidence="8">
    <location>
        <position position="238"/>
    </location>
    <ligand>
        <name>NADP(+)</name>
        <dbReference type="ChEBI" id="CHEBI:58349"/>
    </ligand>
</feature>
<dbReference type="Gene3D" id="3.40.50.10860">
    <property type="entry name" value="Leucine Dehydrogenase, chain A, domain 1"/>
    <property type="match status" value="1"/>
</dbReference>
<reference evidence="13" key="1">
    <citation type="submission" date="2016-01" db="EMBL/GenBank/DDBJ databases">
        <title>Complete genome sequence of Microbulbifer sp. CCB-MM1, a halophile isolated from Matang Mangrove Forest, Perak.</title>
        <authorList>
            <person name="Moh T.H."/>
            <person name="Dinesh B."/>
            <person name="Lau N.-S."/>
            <person name="Go F."/>
            <person name="Alexander Chong S.-C."/>
        </authorList>
    </citation>
    <scope>NUCLEOTIDE SEQUENCE [LARGE SCALE GENOMIC DNA]</scope>
    <source>
        <strain evidence="13">CCB-MM1</strain>
    </source>
</reference>
<dbReference type="NCBIfam" id="NF001310">
    <property type="entry name" value="PRK00258.1-2"/>
    <property type="match status" value="1"/>
</dbReference>
<comment type="catalytic activity">
    <reaction evidence="7 8">
        <text>shikimate + NADP(+) = 3-dehydroshikimate + NADPH + H(+)</text>
        <dbReference type="Rhea" id="RHEA:17737"/>
        <dbReference type="ChEBI" id="CHEBI:15378"/>
        <dbReference type="ChEBI" id="CHEBI:16630"/>
        <dbReference type="ChEBI" id="CHEBI:36208"/>
        <dbReference type="ChEBI" id="CHEBI:57783"/>
        <dbReference type="ChEBI" id="CHEBI:58349"/>
        <dbReference type="EC" id="1.1.1.25"/>
    </reaction>
</comment>
<dbReference type="InterPro" id="IPR041121">
    <property type="entry name" value="SDH_C"/>
</dbReference>
<dbReference type="GO" id="GO:0005829">
    <property type="term" value="C:cytosol"/>
    <property type="evidence" value="ECO:0007669"/>
    <property type="project" value="TreeGrafter"/>
</dbReference>
<dbReference type="HAMAP" id="MF_00222">
    <property type="entry name" value="Shikimate_DH_AroE"/>
    <property type="match status" value="1"/>
</dbReference>
<dbReference type="SUPFAM" id="SSF53223">
    <property type="entry name" value="Aminoacid dehydrogenase-like, N-terminal domain"/>
    <property type="match status" value="1"/>
</dbReference>
<feature type="domain" description="Quinate/shikimate 5-dehydrogenase/glutamyl-tRNA reductase" evidence="9">
    <location>
        <begin position="119"/>
        <end position="192"/>
    </location>
</feature>
<evidence type="ECO:0000256" key="5">
    <source>
        <dbReference type="ARBA" id="ARBA00023002"/>
    </source>
</evidence>
<feature type="binding site" evidence="8">
    <location>
        <position position="245"/>
    </location>
    <ligand>
        <name>shikimate</name>
        <dbReference type="ChEBI" id="CHEBI:36208"/>
    </ligand>
</feature>
<feature type="domain" description="Shikimate dehydrogenase substrate binding N-terminal" evidence="10">
    <location>
        <begin position="7"/>
        <end position="89"/>
    </location>
</feature>
<protein>
    <recommendedName>
        <fullName evidence="2 8">Shikimate dehydrogenase (NADP(+))</fullName>
        <shortName evidence="8">SDH</shortName>
        <ecNumber evidence="2 8">1.1.1.25</ecNumber>
    </recommendedName>
</protein>
<feature type="binding site" evidence="8">
    <location>
        <begin position="128"/>
        <end position="132"/>
    </location>
    <ligand>
        <name>NADP(+)</name>
        <dbReference type="ChEBI" id="CHEBI:58349"/>
    </ligand>
</feature>
<dbReference type="EC" id="1.1.1.25" evidence="2 8"/>
<dbReference type="OrthoDB" id="9776868at2"/>
<dbReference type="KEGG" id="micc:AUP74_00932"/>
<dbReference type="InterPro" id="IPR006151">
    <property type="entry name" value="Shikm_DH/Glu-tRNA_Rdtase"/>
</dbReference>
<evidence type="ECO:0000259" key="10">
    <source>
        <dbReference type="Pfam" id="PF08501"/>
    </source>
</evidence>
<dbReference type="InterPro" id="IPR046346">
    <property type="entry name" value="Aminoacid_DH-like_N_sf"/>
</dbReference>
<evidence type="ECO:0000259" key="11">
    <source>
        <dbReference type="Pfam" id="PF18317"/>
    </source>
</evidence>
<dbReference type="InterPro" id="IPR013708">
    <property type="entry name" value="Shikimate_DH-bd_N"/>
</dbReference>
<dbReference type="GO" id="GO:0050661">
    <property type="term" value="F:NADP binding"/>
    <property type="evidence" value="ECO:0007669"/>
    <property type="project" value="InterPro"/>
</dbReference>
<feature type="binding site" evidence="8">
    <location>
        <position position="87"/>
    </location>
    <ligand>
        <name>shikimate</name>
        <dbReference type="ChEBI" id="CHEBI:36208"/>
    </ligand>
</feature>
<keyword evidence="3 8" id="KW-0028">Amino-acid biosynthesis</keyword>
<dbReference type="InterPro" id="IPR036291">
    <property type="entry name" value="NAD(P)-bd_dom_sf"/>
</dbReference>
<dbReference type="SUPFAM" id="SSF51735">
    <property type="entry name" value="NAD(P)-binding Rossmann-fold domains"/>
    <property type="match status" value="1"/>
</dbReference>
<dbReference type="EMBL" id="CP014143">
    <property type="protein sequence ID" value="AOS96399.1"/>
    <property type="molecule type" value="Genomic_DNA"/>
</dbReference>
<dbReference type="PATRIC" id="fig|1769779.3.peg.950"/>
<dbReference type="GO" id="GO:0004764">
    <property type="term" value="F:shikimate 3-dehydrogenase (NADP+) activity"/>
    <property type="evidence" value="ECO:0007669"/>
    <property type="project" value="UniProtKB-UniRule"/>
</dbReference>
<dbReference type="InterPro" id="IPR011342">
    <property type="entry name" value="Shikimate_DH"/>
</dbReference>
<comment type="subunit">
    <text evidence="8">Homodimer.</text>
</comment>
<sequence>MTDSYAVIGNPVEHSLSPWIHNAFAQQTGEDIAYEKLTAPRDSFESVARRFLAAGGRGLNVTVPFKLDAYDFADRLTERARAAGAVNTLALQRDGGMLGDNTDGAGLVADIRENLAWPIAGQRILIVGAGGAARGALLPLLEQQPLRVHIANRTAARAERLAREFARQGTLTGGGFEGLSEPFDLIINASSASLSGDLPPLSERLVTPSSHVYDMVYGAEPTPFMAWAAAFGAATSDGLGMLVGQAAESFMLWRGVRPETGPVLRELRVQLQAR</sequence>
<dbReference type="GO" id="GO:0008652">
    <property type="term" value="P:amino acid biosynthetic process"/>
    <property type="evidence" value="ECO:0007669"/>
    <property type="project" value="UniProtKB-KW"/>
</dbReference>
<dbReference type="NCBIfam" id="TIGR00507">
    <property type="entry name" value="aroE"/>
    <property type="match status" value="1"/>
</dbReference>
<name>A0A1C9W5H4_9GAMM</name>
<gene>
    <name evidence="8 12" type="primary">aroE</name>
    <name evidence="12" type="ORF">AUP74_00932</name>
</gene>
<feature type="binding site" evidence="8">
    <location>
        <position position="62"/>
    </location>
    <ligand>
        <name>shikimate</name>
        <dbReference type="ChEBI" id="CHEBI:36208"/>
    </ligand>
</feature>
<evidence type="ECO:0000256" key="1">
    <source>
        <dbReference type="ARBA" id="ARBA00004871"/>
    </source>
</evidence>
<dbReference type="Pfam" id="PF01488">
    <property type="entry name" value="Shikimate_DH"/>
    <property type="match status" value="1"/>
</dbReference>
<dbReference type="PANTHER" id="PTHR21089:SF1">
    <property type="entry name" value="BIFUNCTIONAL 3-DEHYDROQUINATE DEHYDRATASE_SHIKIMATE DEHYDROGENASE, CHLOROPLASTIC"/>
    <property type="match status" value="1"/>
</dbReference>
<keyword evidence="5 8" id="KW-0560">Oxidoreductase</keyword>
<feature type="binding site" evidence="8">
    <location>
        <begin position="152"/>
        <end position="157"/>
    </location>
    <ligand>
        <name>NADP(+)</name>
        <dbReference type="ChEBI" id="CHEBI:58349"/>
    </ligand>
</feature>
<dbReference type="PANTHER" id="PTHR21089">
    <property type="entry name" value="SHIKIMATE DEHYDROGENASE"/>
    <property type="match status" value="1"/>
</dbReference>
<feature type="binding site" evidence="8">
    <location>
        <position position="217"/>
    </location>
    <ligand>
        <name>shikimate</name>
        <dbReference type="ChEBI" id="CHEBI:36208"/>
    </ligand>
</feature>
<dbReference type="RefSeq" id="WP_069946542.1">
    <property type="nucleotide sequence ID" value="NZ_CP014143.1"/>
</dbReference>
<dbReference type="Pfam" id="PF08501">
    <property type="entry name" value="Shikimate_dh_N"/>
    <property type="match status" value="1"/>
</dbReference>
<dbReference type="UniPathway" id="UPA00053">
    <property type="reaction ID" value="UER00087"/>
</dbReference>
<feature type="binding site" evidence="8">
    <location>
        <position position="215"/>
    </location>
    <ligand>
        <name>NADP(+)</name>
        <dbReference type="ChEBI" id="CHEBI:58349"/>
    </ligand>
</feature>
<evidence type="ECO:0000313" key="13">
    <source>
        <dbReference type="Proteomes" id="UP000095672"/>
    </source>
</evidence>
<feature type="domain" description="SDH C-terminal" evidence="11">
    <location>
        <begin position="238"/>
        <end position="268"/>
    </location>
</feature>
<dbReference type="Gene3D" id="3.40.50.720">
    <property type="entry name" value="NAD(P)-binding Rossmann-like Domain"/>
    <property type="match status" value="1"/>
</dbReference>
<evidence type="ECO:0000256" key="2">
    <source>
        <dbReference type="ARBA" id="ARBA00012962"/>
    </source>
</evidence>
<dbReference type="AlphaFoldDB" id="A0A1C9W5H4"/>
<dbReference type="FunFam" id="3.40.50.10860:FF:000006">
    <property type="entry name" value="Shikimate dehydrogenase (NADP(+))"/>
    <property type="match status" value="1"/>
</dbReference>
<feature type="binding site" evidence="8">
    <location>
        <position position="78"/>
    </location>
    <ligand>
        <name>NADP(+)</name>
        <dbReference type="ChEBI" id="CHEBI:58349"/>
    </ligand>
</feature>
<evidence type="ECO:0000313" key="12">
    <source>
        <dbReference type="EMBL" id="AOS96399.1"/>
    </source>
</evidence>
<dbReference type="GO" id="GO:0009073">
    <property type="term" value="P:aromatic amino acid family biosynthetic process"/>
    <property type="evidence" value="ECO:0007669"/>
    <property type="project" value="UniProtKB-KW"/>
</dbReference>
<comment type="function">
    <text evidence="8">Involved in the biosynthesis of the chorismate, which leads to the biosynthesis of aromatic amino acids. Catalyzes the reversible NADPH linked reduction of 3-dehydroshikimate (DHSA) to yield shikimate (SA).</text>
</comment>
<evidence type="ECO:0000259" key="9">
    <source>
        <dbReference type="Pfam" id="PF01488"/>
    </source>
</evidence>
<organism evidence="12 13">
    <name type="scientific">Microbulbifer aggregans</name>
    <dbReference type="NCBI Taxonomy" id="1769779"/>
    <lineage>
        <taxon>Bacteria</taxon>
        <taxon>Pseudomonadati</taxon>
        <taxon>Pseudomonadota</taxon>
        <taxon>Gammaproteobacteria</taxon>
        <taxon>Cellvibrionales</taxon>
        <taxon>Microbulbiferaceae</taxon>
        <taxon>Microbulbifer</taxon>
    </lineage>
</organism>
<dbReference type="GO" id="GO:0019632">
    <property type="term" value="P:shikimate metabolic process"/>
    <property type="evidence" value="ECO:0007669"/>
    <property type="project" value="InterPro"/>
</dbReference>
<dbReference type="Pfam" id="PF18317">
    <property type="entry name" value="SDH_C"/>
    <property type="match status" value="1"/>
</dbReference>
<dbReference type="STRING" id="1769779.AUP74_00932"/>
<dbReference type="GO" id="GO:0009423">
    <property type="term" value="P:chorismate biosynthetic process"/>
    <property type="evidence" value="ECO:0007669"/>
    <property type="project" value="UniProtKB-UniRule"/>
</dbReference>
<comment type="pathway">
    <text evidence="1 8">Metabolic intermediate biosynthesis; chorismate biosynthesis; chorismate from D-erythrose 4-phosphate and phosphoenolpyruvate: step 4/7.</text>
</comment>
<keyword evidence="13" id="KW-1185">Reference proteome</keyword>
<proteinExistence type="inferred from homology"/>
<dbReference type="InterPro" id="IPR022893">
    <property type="entry name" value="Shikimate_DH_fam"/>
</dbReference>
<evidence type="ECO:0000256" key="8">
    <source>
        <dbReference type="HAMAP-Rule" id="MF_00222"/>
    </source>
</evidence>
<evidence type="ECO:0000256" key="7">
    <source>
        <dbReference type="ARBA" id="ARBA00049442"/>
    </source>
</evidence>
<evidence type="ECO:0000256" key="4">
    <source>
        <dbReference type="ARBA" id="ARBA00022857"/>
    </source>
</evidence>
<feature type="binding site" evidence="8">
    <location>
        <position position="103"/>
    </location>
    <ligand>
        <name>shikimate</name>
        <dbReference type="ChEBI" id="CHEBI:36208"/>
    </ligand>
</feature>
<feature type="active site" description="Proton acceptor" evidence="8">
    <location>
        <position position="66"/>
    </location>
</feature>
<keyword evidence="4 8" id="KW-0521">NADP</keyword>
<evidence type="ECO:0000256" key="3">
    <source>
        <dbReference type="ARBA" id="ARBA00022605"/>
    </source>
</evidence>
<feature type="binding site" evidence="8">
    <location>
        <begin position="15"/>
        <end position="17"/>
    </location>
    <ligand>
        <name>shikimate</name>
        <dbReference type="ChEBI" id="CHEBI:36208"/>
    </ligand>
</feature>
<dbReference type="Proteomes" id="UP000095672">
    <property type="component" value="Chromosome"/>
</dbReference>
<evidence type="ECO:0000256" key="6">
    <source>
        <dbReference type="ARBA" id="ARBA00023141"/>
    </source>
</evidence>
<keyword evidence="6 8" id="KW-0057">Aromatic amino acid biosynthesis</keyword>
<comment type="similarity">
    <text evidence="8">Belongs to the shikimate dehydrogenase family.</text>
</comment>